<gene>
    <name evidence="11" type="ORF">GHA_01618</name>
</gene>
<dbReference type="Proteomes" id="UP000834458">
    <property type="component" value="Unassembled WGS sequence"/>
</dbReference>
<keyword evidence="5 11" id="KW-0378">Hydrolase</keyword>
<dbReference type="InterPro" id="IPR045834">
    <property type="entry name" value="Csd3_N2"/>
</dbReference>
<evidence type="ECO:0000313" key="11">
    <source>
        <dbReference type="EMBL" id="CAB5684689.1"/>
    </source>
</evidence>
<dbReference type="GO" id="GO:0006508">
    <property type="term" value="P:proteolysis"/>
    <property type="evidence" value="ECO:0007669"/>
    <property type="project" value="UniProtKB-KW"/>
</dbReference>
<comment type="cofactor">
    <cofactor evidence="1">
        <name>Zn(2+)</name>
        <dbReference type="ChEBI" id="CHEBI:29105"/>
    </cofactor>
</comment>
<evidence type="ECO:0000259" key="9">
    <source>
        <dbReference type="Pfam" id="PF01551"/>
    </source>
</evidence>
<dbReference type="PANTHER" id="PTHR21666:SF288">
    <property type="entry name" value="CELL DIVISION PROTEIN YTFB"/>
    <property type="match status" value="1"/>
</dbReference>
<feature type="domain" description="M23ase beta-sheet core" evidence="9">
    <location>
        <begin position="330"/>
        <end position="425"/>
    </location>
</feature>
<dbReference type="Pfam" id="PF01551">
    <property type="entry name" value="Peptidase_M23"/>
    <property type="match status" value="1"/>
</dbReference>
<proteinExistence type="predicted"/>
<dbReference type="PANTHER" id="PTHR21666">
    <property type="entry name" value="PEPTIDASE-RELATED"/>
    <property type="match status" value="1"/>
</dbReference>
<evidence type="ECO:0000256" key="3">
    <source>
        <dbReference type="ARBA" id="ARBA00022670"/>
    </source>
</evidence>
<dbReference type="GO" id="GO:0046872">
    <property type="term" value="F:metal ion binding"/>
    <property type="evidence" value="ECO:0007669"/>
    <property type="project" value="UniProtKB-KW"/>
</dbReference>
<reference evidence="11" key="1">
    <citation type="submission" date="2020-05" db="EMBL/GenBank/DDBJ databases">
        <authorList>
            <person name="Delgado-Blas J."/>
        </authorList>
    </citation>
    <scope>NUCLEOTIDE SEQUENCE</scope>
    <source>
        <strain evidence="11">BB1454</strain>
    </source>
</reference>
<name>A0AA35GKB1_9BURK</name>
<keyword evidence="8" id="KW-1133">Transmembrane helix</keyword>
<dbReference type="GO" id="GO:0030313">
    <property type="term" value="C:cell envelope"/>
    <property type="evidence" value="ECO:0007669"/>
    <property type="project" value="UniProtKB-SubCell"/>
</dbReference>
<dbReference type="SUPFAM" id="SSF51261">
    <property type="entry name" value="Duplicated hybrid motif"/>
    <property type="match status" value="1"/>
</dbReference>
<evidence type="ECO:0000256" key="5">
    <source>
        <dbReference type="ARBA" id="ARBA00022801"/>
    </source>
</evidence>
<dbReference type="EC" id="3.4.24.75" evidence="11"/>
<sequence>MVVCLLRVRATSGNHVLNNSLVSAGSALLAQLARSIQRHPKQLTAAIAALMLSAGGGAFAVASLGPDPAELPVRTLTQTVPSLVEGSTLADLTDLNDFSLYRTDYTRASDTAESLLQRLGIADPGASAFLRSNELARQHLFSRNGRLVSAEASNDHQLRKLTVRWIQDETSQNFERLVLERDANGKFSATVSSAPLTTSTRLAGGTIHSSLFAATDAAGLPDAVAVQIADIFEEVNFHRLHKGDRFSVIYETLEADGEFLRSGRVLAAEFHNRDKLYQAMWFQEPGKRGSYYAMDGSSLRRAYLSSPVEFSRVSSGFAMRMHPIHNTWRKHLGTDFAAATGTKVRTVGDGVVEFAGWQNGFGNVVFIKHSNSSHVTVYAHLSRIDVKKGQPVEQGQSIGAVGATGWATGPHLHFEFRVNGVHQDPQTVIAKSEANEISAKVRQQFKQHAEFMHMQLASAEQIRQASAQ</sequence>
<keyword evidence="7" id="KW-0482">Metalloprotease</keyword>
<evidence type="ECO:0000256" key="6">
    <source>
        <dbReference type="ARBA" id="ARBA00022833"/>
    </source>
</evidence>
<dbReference type="Gene3D" id="3.10.450.350">
    <property type="match status" value="2"/>
</dbReference>
<keyword evidence="8" id="KW-0472">Membrane</keyword>
<dbReference type="EMBL" id="CAHPSC010000018">
    <property type="protein sequence ID" value="CAB5684689.1"/>
    <property type="molecule type" value="Genomic_DNA"/>
</dbReference>
<evidence type="ECO:0000256" key="8">
    <source>
        <dbReference type="SAM" id="Phobius"/>
    </source>
</evidence>
<feature type="domain" description="Csd3-like second N-terminal" evidence="10">
    <location>
        <begin position="202"/>
        <end position="317"/>
    </location>
</feature>
<dbReference type="InterPro" id="IPR016047">
    <property type="entry name" value="M23ase_b-sheet_dom"/>
</dbReference>
<keyword evidence="6" id="KW-0862">Zinc</keyword>
<dbReference type="AlphaFoldDB" id="A0AA35GKB1"/>
<organism evidence="11 12">
    <name type="scientific">Comamonas aquatica</name>
    <dbReference type="NCBI Taxonomy" id="225991"/>
    <lineage>
        <taxon>Bacteria</taxon>
        <taxon>Pseudomonadati</taxon>
        <taxon>Pseudomonadota</taxon>
        <taxon>Betaproteobacteria</taxon>
        <taxon>Burkholderiales</taxon>
        <taxon>Comamonadaceae</taxon>
        <taxon>Comamonas</taxon>
    </lineage>
</organism>
<feature type="transmembrane region" description="Helical" evidence="8">
    <location>
        <begin position="43"/>
        <end position="65"/>
    </location>
</feature>
<evidence type="ECO:0000259" key="10">
    <source>
        <dbReference type="Pfam" id="PF19425"/>
    </source>
</evidence>
<keyword evidence="8" id="KW-0812">Transmembrane</keyword>
<dbReference type="InterPro" id="IPR011055">
    <property type="entry name" value="Dup_hybrid_motif"/>
</dbReference>
<dbReference type="InterPro" id="IPR050570">
    <property type="entry name" value="Cell_wall_metabolism_enzyme"/>
</dbReference>
<protein>
    <submittedName>
        <fullName evidence="11">Glycyl-glycine endopeptidase ALE-1</fullName>
        <ecNumber evidence="11">3.4.24.75</ecNumber>
    </submittedName>
</protein>
<evidence type="ECO:0000313" key="12">
    <source>
        <dbReference type="Proteomes" id="UP000834458"/>
    </source>
</evidence>
<evidence type="ECO:0000256" key="2">
    <source>
        <dbReference type="ARBA" id="ARBA00004196"/>
    </source>
</evidence>
<accession>A0AA35GKB1</accession>
<dbReference type="Pfam" id="PF19425">
    <property type="entry name" value="Csd3_N2"/>
    <property type="match status" value="1"/>
</dbReference>
<evidence type="ECO:0000256" key="4">
    <source>
        <dbReference type="ARBA" id="ARBA00022723"/>
    </source>
</evidence>
<comment type="subcellular location">
    <subcellularLocation>
        <location evidence="2">Cell envelope</location>
    </subcellularLocation>
</comment>
<keyword evidence="3" id="KW-0645">Protease</keyword>
<evidence type="ECO:0000256" key="7">
    <source>
        <dbReference type="ARBA" id="ARBA00023049"/>
    </source>
</evidence>
<keyword evidence="4" id="KW-0479">Metal-binding</keyword>
<dbReference type="GO" id="GO:0004222">
    <property type="term" value="F:metalloendopeptidase activity"/>
    <property type="evidence" value="ECO:0007669"/>
    <property type="project" value="TreeGrafter"/>
</dbReference>
<comment type="caution">
    <text evidence="11">The sequence shown here is derived from an EMBL/GenBank/DDBJ whole genome shotgun (WGS) entry which is preliminary data.</text>
</comment>
<dbReference type="CDD" id="cd12797">
    <property type="entry name" value="M23_peptidase"/>
    <property type="match status" value="1"/>
</dbReference>
<evidence type="ECO:0000256" key="1">
    <source>
        <dbReference type="ARBA" id="ARBA00001947"/>
    </source>
</evidence>
<dbReference type="Gene3D" id="2.70.70.10">
    <property type="entry name" value="Glucose Permease (Domain IIA)"/>
    <property type="match status" value="1"/>
</dbReference>